<dbReference type="InterPro" id="IPR007422">
    <property type="entry name" value="Peptidase_Prp"/>
</dbReference>
<keyword evidence="1" id="KW-0690">Ribosome biogenesis</keyword>
<evidence type="ECO:0000256" key="5">
    <source>
        <dbReference type="ARBA" id="ARBA00044503"/>
    </source>
</evidence>
<dbReference type="GO" id="GO:0006508">
    <property type="term" value="P:proteolysis"/>
    <property type="evidence" value="ECO:0007669"/>
    <property type="project" value="UniProtKB-KW"/>
</dbReference>
<dbReference type="Proteomes" id="UP000605259">
    <property type="component" value="Unassembled WGS sequence"/>
</dbReference>
<name>A0A917ERE7_9BACI</name>
<keyword evidence="2" id="KW-0645">Protease</keyword>
<dbReference type="InterPro" id="IPR036764">
    <property type="entry name" value="Peptidase_Prp_sf"/>
</dbReference>
<dbReference type="AlphaFoldDB" id="A0A917ERE7"/>
<evidence type="ECO:0000313" key="8">
    <source>
        <dbReference type="Proteomes" id="UP000605259"/>
    </source>
</evidence>
<dbReference type="GO" id="GO:0008234">
    <property type="term" value="F:cysteine-type peptidase activity"/>
    <property type="evidence" value="ECO:0007669"/>
    <property type="project" value="UniProtKB-KW"/>
</dbReference>
<dbReference type="EMBL" id="BMFK01000002">
    <property type="protein sequence ID" value="GGE75605.1"/>
    <property type="molecule type" value="Genomic_DNA"/>
</dbReference>
<evidence type="ECO:0000313" key="7">
    <source>
        <dbReference type="EMBL" id="GGE75605.1"/>
    </source>
</evidence>
<evidence type="ECO:0000256" key="3">
    <source>
        <dbReference type="ARBA" id="ARBA00022801"/>
    </source>
</evidence>
<evidence type="ECO:0000256" key="1">
    <source>
        <dbReference type="ARBA" id="ARBA00022517"/>
    </source>
</evidence>
<evidence type="ECO:0000256" key="4">
    <source>
        <dbReference type="ARBA" id="ARBA00022807"/>
    </source>
</evidence>
<gene>
    <name evidence="7" type="ORF">GCM10007140_26740</name>
</gene>
<reference evidence="7" key="2">
    <citation type="submission" date="2020-09" db="EMBL/GenBank/DDBJ databases">
        <authorList>
            <person name="Sun Q."/>
            <person name="Zhou Y."/>
        </authorList>
    </citation>
    <scope>NUCLEOTIDE SEQUENCE</scope>
    <source>
        <strain evidence="7">CGMCC 1.12698</strain>
    </source>
</reference>
<dbReference type="Pfam" id="PF04327">
    <property type="entry name" value="Peptidase_Prp"/>
    <property type="match status" value="1"/>
</dbReference>
<evidence type="ECO:0000256" key="6">
    <source>
        <dbReference type="ARBA" id="ARBA00044538"/>
    </source>
</evidence>
<accession>A0A917ERE7</accession>
<dbReference type="CDD" id="cd16332">
    <property type="entry name" value="Prp-like"/>
    <property type="match status" value="1"/>
</dbReference>
<dbReference type="Gene3D" id="3.30.70.1490">
    <property type="entry name" value="Cysteine protease Prp"/>
    <property type="match status" value="1"/>
</dbReference>
<dbReference type="PANTHER" id="PTHR39178">
    <property type="entry name" value="HYPOTHETICAL RIBOSOME-ASSOCIATED PROTEIN"/>
    <property type="match status" value="1"/>
</dbReference>
<protein>
    <recommendedName>
        <fullName evidence="6">Ribosomal processing cysteine protease Prp</fullName>
    </recommendedName>
</protein>
<keyword evidence="4" id="KW-0788">Thiol protease</keyword>
<dbReference type="RefSeq" id="WP_188388986.1">
    <property type="nucleotide sequence ID" value="NZ_BMFK01000002.1"/>
</dbReference>
<sequence length="114" mass="12441">MIKVIINRANDDGVVSFKVTGHANFADHGKDIVCSAVTAVTVGTVNAIDQLCKISAHKHCEAKSGYLFYSLPADVDEETKKKAQLLIEGMIVSLRSIELSYGKFITITEKNQEV</sequence>
<dbReference type="NCBIfam" id="NF011126">
    <property type="entry name" value="PRK14553.1-6"/>
    <property type="match status" value="1"/>
</dbReference>
<reference evidence="7" key="1">
    <citation type="journal article" date="2014" name="Int. J. Syst. Evol. Microbiol.">
        <title>Complete genome sequence of Corynebacterium casei LMG S-19264T (=DSM 44701T), isolated from a smear-ripened cheese.</title>
        <authorList>
            <consortium name="US DOE Joint Genome Institute (JGI-PGF)"/>
            <person name="Walter F."/>
            <person name="Albersmeier A."/>
            <person name="Kalinowski J."/>
            <person name="Ruckert C."/>
        </authorList>
    </citation>
    <scope>NUCLEOTIDE SEQUENCE</scope>
    <source>
        <strain evidence="7">CGMCC 1.12698</strain>
    </source>
</reference>
<organism evidence="7 8">
    <name type="scientific">Priestia taiwanensis</name>
    <dbReference type="NCBI Taxonomy" id="1347902"/>
    <lineage>
        <taxon>Bacteria</taxon>
        <taxon>Bacillati</taxon>
        <taxon>Bacillota</taxon>
        <taxon>Bacilli</taxon>
        <taxon>Bacillales</taxon>
        <taxon>Bacillaceae</taxon>
        <taxon>Priestia</taxon>
    </lineage>
</organism>
<proteinExistence type="inferred from homology"/>
<comment type="similarity">
    <text evidence="5">Belongs to the Prp family.</text>
</comment>
<keyword evidence="3" id="KW-0378">Hydrolase</keyword>
<dbReference type="GO" id="GO:0042254">
    <property type="term" value="P:ribosome biogenesis"/>
    <property type="evidence" value="ECO:0007669"/>
    <property type="project" value="UniProtKB-KW"/>
</dbReference>
<dbReference type="SUPFAM" id="SSF118010">
    <property type="entry name" value="TM1457-like"/>
    <property type="match status" value="1"/>
</dbReference>
<keyword evidence="8" id="KW-1185">Reference proteome</keyword>
<evidence type="ECO:0000256" key="2">
    <source>
        <dbReference type="ARBA" id="ARBA00022670"/>
    </source>
</evidence>
<comment type="caution">
    <text evidence="7">The sequence shown here is derived from an EMBL/GenBank/DDBJ whole genome shotgun (WGS) entry which is preliminary data.</text>
</comment>
<dbReference type="PANTHER" id="PTHR39178:SF1">
    <property type="entry name" value="RIBOSOMAL-PROCESSING CYSTEINE PROTEASE PRP"/>
    <property type="match status" value="1"/>
</dbReference>